<evidence type="ECO:0000256" key="1">
    <source>
        <dbReference type="SAM" id="MobiDB-lite"/>
    </source>
</evidence>
<proteinExistence type="predicted"/>
<reference evidence="2 3" key="1">
    <citation type="submission" date="2014-04" db="EMBL/GenBank/DDBJ databases">
        <authorList>
            <consortium name="DOE Joint Genome Institute"/>
            <person name="Kuo A."/>
            <person name="Kohler A."/>
            <person name="Nagy L.G."/>
            <person name="Floudas D."/>
            <person name="Copeland A."/>
            <person name="Barry K.W."/>
            <person name="Cichocki N."/>
            <person name="Veneault-Fourrey C."/>
            <person name="LaButti K."/>
            <person name="Lindquist E.A."/>
            <person name="Lipzen A."/>
            <person name="Lundell T."/>
            <person name="Morin E."/>
            <person name="Murat C."/>
            <person name="Sun H."/>
            <person name="Tunlid A."/>
            <person name="Henrissat B."/>
            <person name="Grigoriev I.V."/>
            <person name="Hibbett D.S."/>
            <person name="Martin F."/>
            <person name="Nordberg H.P."/>
            <person name="Cantor M.N."/>
            <person name="Hua S.X."/>
        </authorList>
    </citation>
    <scope>NUCLEOTIDE SEQUENCE [LARGE SCALE GENOMIC DNA]</scope>
    <source>
        <strain evidence="2 3">Foug A</strain>
    </source>
</reference>
<evidence type="ECO:0000313" key="2">
    <source>
        <dbReference type="EMBL" id="KIM52423.1"/>
    </source>
</evidence>
<dbReference type="EMBL" id="KN822211">
    <property type="protein sequence ID" value="KIM52423.1"/>
    <property type="molecule type" value="Genomic_DNA"/>
</dbReference>
<reference evidence="3" key="2">
    <citation type="submission" date="2015-01" db="EMBL/GenBank/DDBJ databases">
        <title>Evolutionary Origins and Diversification of the Mycorrhizal Mutualists.</title>
        <authorList>
            <consortium name="DOE Joint Genome Institute"/>
            <consortium name="Mycorrhizal Genomics Consortium"/>
            <person name="Kohler A."/>
            <person name="Kuo A."/>
            <person name="Nagy L.G."/>
            <person name="Floudas D."/>
            <person name="Copeland A."/>
            <person name="Barry K.W."/>
            <person name="Cichocki N."/>
            <person name="Veneault-Fourrey C."/>
            <person name="LaButti K."/>
            <person name="Lindquist E.A."/>
            <person name="Lipzen A."/>
            <person name="Lundell T."/>
            <person name="Morin E."/>
            <person name="Murat C."/>
            <person name="Riley R."/>
            <person name="Ohm R."/>
            <person name="Sun H."/>
            <person name="Tunlid A."/>
            <person name="Henrissat B."/>
            <person name="Grigoriev I.V."/>
            <person name="Hibbett D.S."/>
            <person name="Martin F."/>
        </authorList>
    </citation>
    <scope>NUCLEOTIDE SEQUENCE [LARGE SCALE GENOMIC DNA]</scope>
    <source>
        <strain evidence="3">Foug A</strain>
    </source>
</reference>
<gene>
    <name evidence="2" type="ORF">SCLCIDRAFT_1223780</name>
</gene>
<organism evidence="2 3">
    <name type="scientific">Scleroderma citrinum Foug A</name>
    <dbReference type="NCBI Taxonomy" id="1036808"/>
    <lineage>
        <taxon>Eukaryota</taxon>
        <taxon>Fungi</taxon>
        <taxon>Dikarya</taxon>
        <taxon>Basidiomycota</taxon>
        <taxon>Agaricomycotina</taxon>
        <taxon>Agaricomycetes</taxon>
        <taxon>Agaricomycetidae</taxon>
        <taxon>Boletales</taxon>
        <taxon>Sclerodermatineae</taxon>
        <taxon>Sclerodermataceae</taxon>
        <taxon>Scleroderma</taxon>
    </lineage>
</organism>
<dbReference type="HOGENOM" id="CLU_2238201_0_0_1"/>
<dbReference type="InParanoid" id="A0A0C2YRS4"/>
<feature type="region of interest" description="Disordered" evidence="1">
    <location>
        <begin position="11"/>
        <end position="30"/>
    </location>
</feature>
<protein>
    <submittedName>
        <fullName evidence="2">Uncharacterized protein</fullName>
    </submittedName>
</protein>
<dbReference type="AlphaFoldDB" id="A0A0C2YRS4"/>
<accession>A0A0C2YRS4</accession>
<dbReference type="Proteomes" id="UP000053989">
    <property type="component" value="Unassembled WGS sequence"/>
</dbReference>
<evidence type="ECO:0000313" key="3">
    <source>
        <dbReference type="Proteomes" id="UP000053989"/>
    </source>
</evidence>
<sequence length="105" mass="11514">MPFDPALCIRDTQSNMRRGDSTEPGAGTRTEWENATAAPLGHSGALPRSNAALSVLTLTRDEVVAPLTCSHHSFFSFHFAVLCCVALLHHHNRIEFALHFRLSSS</sequence>
<name>A0A0C2YRS4_9AGAM</name>
<keyword evidence="3" id="KW-1185">Reference proteome</keyword>